<protein>
    <recommendedName>
        <fullName evidence="6">Phosphate transporter</fullName>
    </recommendedName>
</protein>
<dbReference type="PANTHER" id="PTHR11101:SF80">
    <property type="entry name" value="PHOSPHATE TRANSPORTER"/>
    <property type="match status" value="1"/>
</dbReference>
<keyword evidence="8" id="KW-1185">Reference proteome</keyword>
<dbReference type="InterPro" id="IPR001204">
    <property type="entry name" value="Phos_transporter"/>
</dbReference>
<proteinExistence type="inferred from homology"/>
<dbReference type="GO" id="GO:0016020">
    <property type="term" value="C:membrane"/>
    <property type="evidence" value="ECO:0007669"/>
    <property type="project" value="UniProtKB-SubCell"/>
</dbReference>
<keyword evidence="6" id="KW-0592">Phosphate transport</keyword>
<comment type="subcellular location">
    <subcellularLocation>
        <location evidence="1 6">Membrane</location>
        <topology evidence="1 6">Multi-pass membrane protein</topology>
    </subcellularLocation>
</comment>
<keyword evidence="5 6" id="KW-0472">Membrane</keyword>
<feature type="transmembrane region" description="Helical" evidence="6">
    <location>
        <begin position="32"/>
        <end position="50"/>
    </location>
</feature>
<evidence type="ECO:0000256" key="4">
    <source>
        <dbReference type="ARBA" id="ARBA00022989"/>
    </source>
</evidence>
<dbReference type="GO" id="GO:0035435">
    <property type="term" value="P:phosphate ion transmembrane transport"/>
    <property type="evidence" value="ECO:0007669"/>
    <property type="project" value="TreeGrafter"/>
</dbReference>
<feature type="transmembrane region" description="Helical" evidence="6">
    <location>
        <begin position="165"/>
        <end position="183"/>
    </location>
</feature>
<feature type="transmembrane region" description="Helical" evidence="6">
    <location>
        <begin position="346"/>
        <end position="371"/>
    </location>
</feature>
<feature type="transmembrane region" description="Helical" evidence="6">
    <location>
        <begin position="225"/>
        <end position="247"/>
    </location>
</feature>
<feature type="transmembrane region" description="Helical" evidence="6">
    <location>
        <begin position="259"/>
        <end position="277"/>
    </location>
</feature>
<dbReference type="GO" id="GO:0005315">
    <property type="term" value="F:phosphate transmembrane transporter activity"/>
    <property type="evidence" value="ECO:0007669"/>
    <property type="project" value="InterPro"/>
</dbReference>
<comment type="similarity">
    <text evidence="6">Belongs to the inorganic phosphate transporter (PiT) (TC 2.A.20) family.</text>
</comment>
<evidence type="ECO:0000313" key="8">
    <source>
        <dbReference type="Proteomes" id="UP001060336"/>
    </source>
</evidence>
<dbReference type="KEGG" id="naci:NUH88_08425"/>
<keyword evidence="4 6" id="KW-1133">Transmembrane helix</keyword>
<dbReference type="Pfam" id="PF01384">
    <property type="entry name" value="PHO4"/>
    <property type="match status" value="1"/>
</dbReference>
<evidence type="ECO:0000256" key="6">
    <source>
        <dbReference type="RuleBase" id="RU363058"/>
    </source>
</evidence>
<gene>
    <name evidence="7" type="ORF">NUH88_08425</name>
</gene>
<accession>A0A9J7AZ56</accession>
<keyword evidence="3 6" id="KW-0812">Transmembrane</keyword>
<reference evidence="7" key="1">
    <citation type="submission" date="2022-08" db="EMBL/GenBank/DDBJ databases">
        <title>Nisaea acidiphila sp. nov., isolated from a marine algal debris and emended description of the genus Nisaea Urios et al. 2008.</title>
        <authorList>
            <person name="Kwon K."/>
        </authorList>
    </citation>
    <scope>NUCLEOTIDE SEQUENCE</scope>
    <source>
        <strain evidence="7">MEBiC11861</strain>
    </source>
</reference>
<sequence>MPSDSAASGNQFGRLLFPGGPKRPPVLPPVQLALVSLALACAAALLGYVNGTPEDAALAAFVALLGAYMAANIGANDVANSVAPLVGARVLPLGAALLLAAGAEVAGALFAGDQIVGRIAFRIVDPDLVRDPAGFVYGMAAALTGAALWVNAANLLRAPISTTHAIIGGIVGVGLFALGASAINWPEIAAITLGWFVSPVASALAAIAILAFVKRELLGVQDKLRAARTWIPILIATMAALFVLFLIKKGLANVWQPAMPVLVTTVLAAFAATMALAGPYIRRTSMGLANKGQTVRVLFRVPLIAAGGFIAFAHGANDIANIAGPVTAILHVQATSDLDLAPGIPFWVFLLGALGIAAGLLLFGGGMVRLVATRITKINPIRAYAVAMATAATVTAASWIGLPVSTTQIAVGAIFGIGIYRELRAQKDRAAKAIQTQKRPRRLFRRGDMLRILIAWTITFPASALISGLLYWIISLSE</sequence>
<evidence type="ECO:0000256" key="2">
    <source>
        <dbReference type="ARBA" id="ARBA00022448"/>
    </source>
</evidence>
<name>A0A9J7AZ56_9PROT</name>
<feature type="transmembrane region" description="Helical" evidence="6">
    <location>
        <begin position="449"/>
        <end position="474"/>
    </location>
</feature>
<dbReference type="EMBL" id="CP102480">
    <property type="protein sequence ID" value="UUX51713.1"/>
    <property type="molecule type" value="Genomic_DNA"/>
</dbReference>
<evidence type="ECO:0000256" key="5">
    <source>
        <dbReference type="ARBA" id="ARBA00023136"/>
    </source>
</evidence>
<evidence type="ECO:0000256" key="3">
    <source>
        <dbReference type="ARBA" id="ARBA00022692"/>
    </source>
</evidence>
<evidence type="ECO:0000256" key="1">
    <source>
        <dbReference type="ARBA" id="ARBA00004141"/>
    </source>
</evidence>
<feature type="transmembrane region" description="Helical" evidence="6">
    <location>
        <begin position="56"/>
        <end position="78"/>
    </location>
</feature>
<evidence type="ECO:0000313" key="7">
    <source>
        <dbReference type="EMBL" id="UUX51713.1"/>
    </source>
</evidence>
<feature type="transmembrane region" description="Helical" evidence="6">
    <location>
        <begin position="132"/>
        <end position="153"/>
    </location>
</feature>
<feature type="transmembrane region" description="Helical" evidence="6">
    <location>
        <begin position="90"/>
        <end position="112"/>
    </location>
</feature>
<dbReference type="RefSeq" id="WP_257771369.1">
    <property type="nucleotide sequence ID" value="NZ_CP102480.1"/>
</dbReference>
<feature type="transmembrane region" description="Helical" evidence="6">
    <location>
        <begin position="189"/>
        <end position="213"/>
    </location>
</feature>
<feature type="transmembrane region" description="Helical" evidence="6">
    <location>
        <begin position="383"/>
        <end position="400"/>
    </location>
</feature>
<organism evidence="7 8">
    <name type="scientific">Nisaea acidiphila</name>
    <dbReference type="NCBI Taxonomy" id="1862145"/>
    <lineage>
        <taxon>Bacteria</taxon>
        <taxon>Pseudomonadati</taxon>
        <taxon>Pseudomonadota</taxon>
        <taxon>Alphaproteobacteria</taxon>
        <taxon>Rhodospirillales</taxon>
        <taxon>Thalassobaculaceae</taxon>
        <taxon>Nisaea</taxon>
    </lineage>
</organism>
<dbReference type="PANTHER" id="PTHR11101">
    <property type="entry name" value="PHOSPHATE TRANSPORTER"/>
    <property type="match status" value="1"/>
</dbReference>
<dbReference type="AlphaFoldDB" id="A0A9J7AZ56"/>
<feature type="transmembrane region" description="Helical" evidence="6">
    <location>
        <begin position="406"/>
        <end position="423"/>
    </location>
</feature>
<keyword evidence="2 6" id="KW-0813">Transport</keyword>
<dbReference type="Proteomes" id="UP001060336">
    <property type="component" value="Chromosome"/>
</dbReference>